<dbReference type="Gene3D" id="3.30.1780.10">
    <property type="entry name" value="ornithine cyclodeaminase, domain 1"/>
    <property type="match status" value="1"/>
</dbReference>
<dbReference type="EMBL" id="JBHSYM010000023">
    <property type="protein sequence ID" value="MFC7012211.1"/>
    <property type="molecule type" value="Genomic_DNA"/>
</dbReference>
<dbReference type="Pfam" id="PF02423">
    <property type="entry name" value="OCD_Mu_crystall"/>
    <property type="match status" value="1"/>
</dbReference>
<dbReference type="PANTHER" id="PTHR13812:SF19">
    <property type="entry name" value="KETIMINE REDUCTASE MU-CRYSTALLIN"/>
    <property type="match status" value="1"/>
</dbReference>
<dbReference type="Proteomes" id="UP001596409">
    <property type="component" value="Unassembled WGS sequence"/>
</dbReference>
<protein>
    <recommendedName>
        <fullName evidence="3">Ornithine cyclodeaminase</fullName>
    </recommendedName>
</protein>
<dbReference type="InterPro" id="IPR036291">
    <property type="entry name" value="NAD(P)-bd_dom_sf"/>
</dbReference>
<dbReference type="PANTHER" id="PTHR13812">
    <property type="entry name" value="KETIMINE REDUCTASE MU-CRYSTALLIN"/>
    <property type="match status" value="1"/>
</dbReference>
<comment type="caution">
    <text evidence="1">The sequence shown here is derived from an EMBL/GenBank/DDBJ whole genome shotgun (WGS) entry which is preliminary data.</text>
</comment>
<evidence type="ECO:0008006" key="3">
    <source>
        <dbReference type="Google" id="ProtNLM"/>
    </source>
</evidence>
<accession>A0ABW2E095</accession>
<evidence type="ECO:0000313" key="2">
    <source>
        <dbReference type="Proteomes" id="UP001596409"/>
    </source>
</evidence>
<keyword evidence="2" id="KW-1185">Reference proteome</keyword>
<name>A0ABW2E095_9ACTN</name>
<evidence type="ECO:0000313" key="1">
    <source>
        <dbReference type="EMBL" id="MFC7012211.1"/>
    </source>
</evidence>
<gene>
    <name evidence="1" type="ORF">ACFQMH_10935</name>
</gene>
<proteinExistence type="predicted"/>
<organism evidence="1 2">
    <name type="scientific">Streptomyces viridiviolaceus</name>
    <dbReference type="NCBI Taxonomy" id="68282"/>
    <lineage>
        <taxon>Bacteria</taxon>
        <taxon>Bacillati</taxon>
        <taxon>Actinomycetota</taxon>
        <taxon>Actinomycetes</taxon>
        <taxon>Kitasatosporales</taxon>
        <taxon>Streptomycetaceae</taxon>
        <taxon>Streptomyces</taxon>
    </lineage>
</organism>
<dbReference type="RefSeq" id="WP_229880313.1">
    <property type="nucleotide sequence ID" value="NZ_BMWA01000001.1"/>
</dbReference>
<reference evidence="2" key="1">
    <citation type="journal article" date="2019" name="Int. J. Syst. Evol. Microbiol.">
        <title>The Global Catalogue of Microorganisms (GCM) 10K type strain sequencing project: providing services to taxonomists for standard genome sequencing and annotation.</title>
        <authorList>
            <consortium name="The Broad Institute Genomics Platform"/>
            <consortium name="The Broad Institute Genome Sequencing Center for Infectious Disease"/>
            <person name="Wu L."/>
            <person name="Ma J."/>
        </authorList>
    </citation>
    <scope>NUCLEOTIDE SEQUENCE [LARGE SCALE GENOMIC DNA]</scope>
    <source>
        <strain evidence="2">JCM 4855</strain>
    </source>
</reference>
<dbReference type="Gene3D" id="3.40.50.720">
    <property type="entry name" value="NAD(P)-binding Rossmann-like Domain"/>
    <property type="match status" value="1"/>
</dbReference>
<dbReference type="InterPro" id="IPR023401">
    <property type="entry name" value="ODC_N"/>
</dbReference>
<dbReference type="SUPFAM" id="SSF51735">
    <property type="entry name" value="NAD(P)-binding Rossmann-fold domains"/>
    <property type="match status" value="1"/>
</dbReference>
<dbReference type="InterPro" id="IPR003462">
    <property type="entry name" value="ODC_Mu_crystall"/>
</dbReference>
<sequence>MLTSEDVDEVFDDVAFLEERFSDVQRLLLDDPAAGRENPLTLPATPCRLTVGPHVPGPFGPCFAVRLEPSPHAGAARVELLLADDGSLLGIADAGALDGWRTAIPSGLAARYLAPPAPRRLGLFGAGDPAWSCLLVLHHALPSLCEIEVVGHDPGTTRRFAAAAARRTGLTVRASQDAAATARRADIVTTTGGHPPVRSDWLSAGALLIDHTAAPPTPAVRHIGLAAGATPPAPLLLAEVVAGRALPRHAGRDIVHYRAGELAGWSALAAAAGFGEAWHRDVGTPMRLGRGIR</sequence>